<dbReference type="RefSeq" id="WP_344679321.1">
    <property type="nucleotide sequence ID" value="NZ_BAAAUX010000011.1"/>
</dbReference>
<sequence length="152" mass="16873">MDALVRAELLLDREVGADLEQELTGLFGGFGFEVECRRELAHRSVAEFSWIVLAALPLHAFLSGLGSEAVKDIYGGVKSLARRKGGKQDGDRRIPLVLQDSDSKLRIVLEEDLPIEAYQQLVGLDLSAFRSGPLHYDRHRGAWRSELDEAGE</sequence>
<name>A0ABN3VAB2_9PSEU</name>
<protein>
    <submittedName>
        <fullName evidence="1">Uncharacterized protein</fullName>
    </submittedName>
</protein>
<dbReference type="Proteomes" id="UP001500979">
    <property type="component" value="Unassembled WGS sequence"/>
</dbReference>
<evidence type="ECO:0000313" key="2">
    <source>
        <dbReference type="Proteomes" id="UP001500979"/>
    </source>
</evidence>
<evidence type="ECO:0000313" key="1">
    <source>
        <dbReference type="EMBL" id="GAA2786157.1"/>
    </source>
</evidence>
<gene>
    <name evidence="1" type="ORF">GCM10010470_20510</name>
</gene>
<keyword evidence="2" id="KW-1185">Reference proteome</keyword>
<accession>A0ABN3VAB2</accession>
<dbReference type="EMBL" id="BAAAUX010000011">
    <property type="protein sequence ID" value="GAA2786157.1"/>
    <property type="molecule type" value="Genomic_DNA"/>
</dbReference>
<organism evidence="1 2">
    <name type="scientific">Saccharopolyspora taberi</name>
    <dbReference type="NCBI Taxonomy" id="60895"/>
    <lineage>
        <taxon>Bacteria</taxon>
        <taxon>Bacillati</taxon>
        <taxon>Actinomycetota</taxon>
        <taxon>Actinomycetes</taxon>
        <taxon>Pseudonocardiales</taxon>
        <taxon>Pseudonocardiaceae</taxon>
        <taxon>Saccharopolyspora</taxon>
    </lineage>
</organism>
<reference evidence="1 2" key="1">
    <citation type="journal article" date="2019" name="Int. J. Syst. Evol. Microbiol.">
        <title>The Global Catalogue of Microorganisms (GCM) 10K type strain sequencing project: providing services to taxonomists for standard genome sequencing and annotation.</title>
        <authorList>
            <consortium name="The Broad Institute Genomics Platform"/>
            <consortium name="The Broad Institute Genome Sequencing Center for Infectious Disease"/>
            <person name="Wu L."/>
            <person name="Ma J."/>
        </authorList>
    </citation>
    <scope>NUCLEOTIDE SEQUENCE [LARGE SCALE GENOMIC DNA]</scope>
    <source>
        <strain evidence="1 2">JCM 9383</strain>
    </source>
</reference>
<comment type="caution">
    <text evidence="1">The sequence shown here is derived from an EMBL/GenBank/DDBJ whole genome shotgun (WGS) entry which is preliminary data.</text>
</comment>
<proteinExistence type="predicted"/>